<proteinExistence type="predicted"/>
<dbReference type="SUPFAM" id="SSF56601">
    <property type="entry name" value="beta-lactamase/transpeptidase-like"/>
    <property type="match status" value="1"/>
</dbReference>
<dbReference type="Proteomes" id="UP000663823">
    <property type="component" value="Unassembled WGS sequence"/>
</dbReference>
<gene>
    <name evidence="2" type="ORF">OTI717_LOCUS12900</name>
    <name evidence="1" type="ORF">RFH988_LOCUS4468</name>
</gene>
<comment type="caution">
    <text evidence="2">The sequence shown here is derived from an EMBL/GenBank/DDBJ whole genome shotgun (WGS) entry which is preliminary data.</text>
</comment>
<dbReference type="InterPro" id="IPR012338">
    <property type="entry name" value="Beta-lactam/transpept-like"/>
</dbReference>
<dbReference type="Proteomes" id="UP000663882">
    <property type="component" value="Unassembled WGS sequence"/>
</dbReference>
<reference evidence="2" key="1">
    <citation type="submission" date="2021-02" db="EMBL/GenBank/DDBJ databases">
        <authorList>
            <person name="Nowell W R."/>
        </authorList>
    </citation>
    <scope>NUCLEOTIDE SEQUENCE</scope>
</reference>
<dbReference type="Gene3D" id="3.40.710.10">
    <property type="entry name" value="DD-peptidase/beta-lactamase superfamily"/>
    <property type="match status" value="1"/>
</dbReference>
<evidence type="ECO:0000313" key="3">
    <source>
        <dbReference type="Proteomes" id="UP000663823"/>
    </source>
</evidence>
<dbReference type="OrthoDB" id="10297578at2759"/>
<protein>
    <recommendedName>
        <fullName evidence="4">Beta-lactamase-related domain-containing protein</fullName>
    </recommendedName>
</protein>
<evidence type="ECO:0000313" key="1">
    <source>
        <dbReference type="EMBL" id="CAF0811761.1"/>
    </source>
</evidence>
<evidence type="ECO:0000313" key="2">
    <source>
        <dbReference type="EMBL" id="CAF3706655.1"/>
    </source>
</evidence>
<dbReference type="EMBL" id="CAJOAX010001331">
    <property type="protein sequence ID" value="CAF3706655.1"/>
    <property type="molecule type" value="Genomic_DNA"/>
</dbReference>
<evidence type="ECO:0008006" key="4">
    <source>
        <dbReference type="Google" id="ProtNLM"/>
    </source>
</evidence>
<accession>A0A818V3C2</accession>
<dbReference type="EMBL" id="CAJNOO010000116">
    <property type="protein sequence ID" value="CAF0811761.1"/>
    <property type="molecule type" value="Genomic_DNA"/>
</dbReference>
<sequence length="102" mass="11863">MWRPVILNDDTTYPYGFGWELTEIIHGMRVVKHSGTWQGFQSIIIRVLDVKVTIVIFASLDAVEVEEMASHVLEVYDPQLALKSEDDELNKFERKNQQELIK</sequence>
<organism evidence="2 3">
    <name type="scientific">Rotaria sordida</name>
    <dbReference type="NCBI Taxonomy" id="392033"/>
    <lineage>
        <taxon>Eukaryota</taxon>
        <taxon>Metazoa</taxon>
        <taxon>Spiralia</taxon>
        <taxon>Gnathifera</taxon>
        <taxon>Rotifera</taxon>
        <taxon>Eurotatoria</taxon>
        <taxon>Bdelloidea</taxon>
        <taxon>Philodinida</taxon>
        <taxon>Philodinidae</taxon>
        <taxon>Rotaria</taxon>
    </lineage>
</organism>
<dbReference type="AlphaFoldDB" id="A0A818V3C2"/>
<name>A0A818V3C2_9BILA</name>